<keyword evidence="6" id="KW-0378">Hydrolase</keyword>
<keyword evidence="14" id="KW-1185">Reference proteome</keyword>
<feature type="binding site" evidence="10">
    <location>
        <begin position="135"/>
        <end position="137"/>
    </location>
    <ligand>
        <name>a peptide</name>
        <dbReference type="ChEBI" id="CHEBI:60466"/>
    </ligand>
</feature>
<feature type="binding site" evidence="11">
    <location>
        <position position="307"/>
    </location>
    <ligand>
        <name>Zn(2+)</name>
        <dbReference type="ChEBI" id="CHEBI:29105"/>
        <note>catalytic</note>
    </ligand>
</feature>
<keyword evidence="4" id="KW-0645">Protease</keyword>
<dbReference type="OrthoDB" id="79562at2759"/>
<feature type="active site" description="Proton acceptor" evidence="9">
    <location>
        <position position="308"/>
    </location>
</feature>
<feature type="active site" description="Proton donor" evidence="9">
    <location>
        <position position="396"/>
    </location>
</feature>
<evidence type="ECO:0000256" key="11">
    <source>
        <dbReference type="PIRSR" id="PIRSR634015-3"/>
    </source>
</evidence>
<sequence>MADITVDTATQANCSDIATDNVAFDWIVDFDSKVLSGSATHHMVVKKDGVREAIFDTGDLDISKVTVDGETAQYDVKPKHPVMGSALHVALPGGLKAGKSVTVKVDYKTTKDCTALQWLDKDQTQGKTFPFLFSQCQPIYARALAPLQDTPSNKIKYSAKVSSVLPVLLSARLVSPSPEVPHDGKVIGKDVVTYSFSQPVPIPSYLIAIAAGNVRYRPFSKPEGKEWTSGVWAEPETIEAAFWEFSEDTTRFLAQEEEIVTPYKFGVYDVLVLPPSFPYGGMENACMTFLTPTLLTGDRTLVDVVVHELTHSWFGNGVTHANPSHFWLNEGWTTYIERVLQQVLHSPAERGFSYLIGSKALYDALKQYESNPKYQRLVISFEEGEDPDDAYSSIPYEKGANFILYLERTLGGLDVFLPYVKDYVQTFIGKSITTAQWKEHLYSYWQKNGGPEKIKALDSVDWDAWFYGEGTELPVRMDYDITLAEKAYKLAERWDAARQTEVSRLDFKETDLKDFNSNQIVVFLEKLQGYPPLPSELVLHLGHLYGLESTNNAEIRLRFYEVALADSASPAAKTYANQASKWVIGEDGSGVVKGRMKFCRPVFRAVAKVDKDLAIVSWEKGKTGFHPIARKLIEKDLGLASVKS</sequence>
<organism evidence="13 14">
    <name type="scientific">Gymnopilus dilepis</name>
    <dbReference type="NCBI Taxonomy" id="231916"/>
    <lineage>
        <taxon>Eukaryota</taxon>
        <taxon>Fungi</taxon>
        <taxon>Dikarya</taxon>
        <taxon>Basidiomycota</taxon>
        <taxon>Agaricomycotina</taxon>
        <taxon>Agaricomycetes</taxon>
        <taxon>Agaricomycetidae</taxon>
        <taxon>Agaricales</taxon>
        <taxon>Agaricineae</taxon>
        <taxon>Hymenogastraceae</taxon>
        <taxon>Gymnopilus</taxon>
    </lineage>
</organism>
<dbReference type="GO" id="GO:0008237">
    <property type="term" value="F:metallopeptidase activity"/>
    <property type="evidence" value="ECO:0007669"/>
    <property type="project" value="UniProtKB-KW"/>
</dbReference>
<dbReference type="InterPro" id="IPR045357">
    <property type="entry name" value="Aminopeptidase_N-like_N"/>
</dbReference>
<evidence type="ECO:0000256" key="7">
    <source>
        <dbReference type="ARBA" id="ARBA00022833"/>
    </source>
</evidence>
<dbReference type="GO" id="GO:0004301">
    <property type="term" value="F:epoxide hydrolase activity"/>
    <property type="evidence" value="ECO:0007669"/>
    <property type="project" value="TreeGrafter"/>
</dbReference>
<dbReference type="SUPFAM" id="SSF48371">
    <property type="entry name" value="ARM repeat"/>
    <property type="match status" value="1"/>
</dbReference>
<dbReference type="SUPFAM" id="SSF55486">
    <property type="entry name" value="Metalloproteases ('zincins'), catalytic domain"/>
    <property type="match status" value="1"/>
</dbReference>
<dbReference type="Gene3D" id="2.60.40.1730">
    <property type="entry name" value="tricorn interacting facor f3 domain"/>
    <property type="match status" value="1"/>
</dbReference>
<dbReference type="Pfam" id="PF01433">
    <property type="entry name" value="Peptidase_M1"/>
    <property type="match status" value="1"/>
</dbReference>
<dbReference type="SMART" id="SM01263">
    <property type="entry name" value="Leuk-A4-hydro_C"/>
    <property type="match status" value="1"/>
</dbReference>
<dbReference type="GO" id="GO:0004177">
    <property type="term" value="F:aminopeptidase activity"/>
    <property type="evidence" value="ECO:0007669"/>
    <property type="project" value="TreeGrafter"/>
</dbReference>
<evidence type="ECO:0000259" key="12">
    <source>
        <dbReference type="SMART" id="SM01263"/>
    </source>
</evidence>
<dbReference type="SUPFAM" id="SSF63737">
    <property type="entry name" value="Leukotriene A4 hydrolase N-terminal domain"/>
    <property type="match status" value="1"/>
</dbReference>
<dbReference type="GO" id="GO:0008270">
    <property type="term" value="F:zinc ion binding"/>
    <property type="evidence" value="ECO:0007669"/>
    <property type="project" value="InterPro"/>
</dbReference>
<keyword evidence="5 11" id="KW-0479">Metal-binding</keyword>
<dbReference type="InterPro" id="IPR038502">
    <property type="entry name" value="M1_LTA-4_hydro/amino_C_sf"/>
</dbReference>
<comment type="similarity">
    <text evidence="2">Belongs to the peptidase M1 family.</text>
</comment>
<dbReference type="Gene3D" id="3.30.2010.30">
    <property type="match status" value="1"/>
</dbReference>
<evidence type="ECO:0000256" key="6">
    <source>
        <dbReference type="ARBA" id="ARBA00022801"/>
    </source>
</evidence>
<dbReference type="InterPro" id="IPR034015">
    <property type="entry name" value="M1_LTA4H"/>
</dbReference>
<feature type="binding site" evidence="11">
    <location>
        <position position="330"/>
    </location>
    <ligand>
        <name>Zn(2+)</name>
        <dbReference type="ChEBI" id="CHEBI:29105"/>
        <note>catalytic</note>
    </ligand>
</feature>
<proteinExistence type="inferred from homology"/>
<evidence type="ECO:0000256" key="8">
    <source>
        <dbReference type="ARBA" id="ARBA00023049"/>
    </source>
</evidence>
<reference evidence="13 14" key="1">
    <citation type="journal article" date="2018" name="Evol. Lett.">
        <title>Horizontal gene cluster transfer increased hallucinogenic mushroom diversity.</title>
        <authorList>
            <person name="Reynolds H.T."/>
            <person name="Vijayakumar V."/>
            <person name="Gluck-Thaler E."/>
            <person name="Korotkin H.B."/>
            <person name="Matheny P.B."/>
            <person name="Slot J.C."/>
        </authorList>
    </citation>
    <scope>NUCLEOTIDE SEQUENCE [LARGE SCALE GENOMIC DNA]</scope>
    <source>
        <strain evidence="13 14">SRW20</strain>
    </source>
</reference>
<dbReference type="InterPro" id="IPR042097">
    <property type="entry name" value="Aminopeptidase_N-like_N_sf"/>
</dbReference>
<evidence type="ECO:0000256" key="4">
    <source>
        <dbReference type="ARBA" id="ARBA00022670"/>
    </source>
</evidence>
<dbReference type="Gene3D" id="1.25.40.320">
    <property type="entry name" value="Peptidase M1, leukotriene A4 hydrolase/aminopeptidase C-terminal domain"/>
    <property type="match status" value="1"/>
</dbReference>
<dbReference type="AlphaFoldDB" id="A0A409Y3V7"/>
<evidence type="ECO:0000256" key="10">
    <source>
        <dbReference type="PIRSR" id="PIRSR634015-2"/>
    </source>
</evidence>
<evidence type="ECO:0000256" key="2">
    <source>
        <dbReference type="ARBA" id="ARBA00010136"/>
    </source>
</evidence>
<feature type="binding site" evidence="10">
    <location>
        <begin position="278"/>
        <end position="283"/>
    </location>
    <ligand>
        <name>a peptide</name>
        <dbReference type="ChEBI" id="CHEBI:60466"/>
    </ligand>
</feature>
<dbReference type="PANTHER" id="PTHR45726">
    <property type="entry name" value="LEUKOTRIENE A-4 HYDROLASE"/>
    <property type="match status" value="1"/>
</dbReference>
<dbReference type="InterPro" id="IPR015211">
    <property type="entry name" value="Peptidase_M1_C"/>
</dbReference>
<dbReference type="InterPro" id="IPR014782">
    <property type="entry name" value="Peptidase_M1_dom"/>
</dbReference>
<evidence type="ECO:0000313" key="14">
    <source>
        <dbReference type="Proteomes" id="UP000284706"/>
    </source>
</evidence>
<dbReference type="Gene3D" id="1.10.390.10">
    <property type="entry name" value="Neutral Protease Domain 2"/>
    <property type="match status" value="1"/>
</dbReference>
<feature type="domain" description="Peptidase M1 leukotriene A4 hydrolase/aminopeptidase C-terminal" evidence="12">
    <location>
        <begin position="482"/>
        <end position="637"/>
    </location>
</feature>
<dbReference type="InParanoid" id="A0A409Y3V7"/>
<dbReference type="Pfam" id="PF09127">
    <property type="entry name" value="Leuk-A4-hydro_C"/>
    <property type="match status" value="1"/>
</dbReference>
<keyword evidence="3" id="KW-0963">Cytoplasm</keyword>
<dbReference type="EMBL" id="NHYE01001210">
    <property type="protein sequence ID" value="PPQ97668.1"/>
    <property type="molecule type" value="Genomic_DNA"/>
</dbReference>
<name>A0A409Y3V7_9AGAR</name>
<dbReference type="STRING" id="231916.A0A409Y3V7"/>
<dbReference type="CDD" id="cd09599">
    <property type="entry name" value="M1_LTA4H"/>
    <property type="match status" value="1"/>
</dbReference>
<evidence type="ECO:0000256" key="5">
    <source>
        <dbReference type="ARBA" id="ARBA00022723"/>
    </source>
</evidence>
<dbReference type="InterPro" id="IPR016024">
    <property type="entry name" value="ARM-type_fold"/>
</dbReference>
<dbReference type="PANTHER" id="PTHR45726:SF3">
    <property type="entry name" value="LEUKOTRIENE A-4 HYDROLASE"/>
    <property type="match status" value="1"/>
</dbReference>
<comment type="cofactor">
    <cofactor evidence="11">
        <name>Zn(2+)</name>
        <dbReference type="ChEBI" id="CHEBI:29105"/>
    </cofactor>
    <text evidence="11">Binds 1 zinc ion per subunit.</text>
</comment>
<dbReference type="PRINTS" id="PR00756">
    <property type="entry name" value="ALADIPTASE"/>
</dbReference>
<dbReference type="Pfam" id="PF17900">
    <property type="entry name" value="Peptidase_M1_N"/>
    <property type="match status" value="1"/>
</dbReference>
<keyword evidence="8" id="KW-0482">Metalloprotease</keyword>
<dbReference type="GO" id="GO:0006508">
    <property type="term" value="P:proteolysis"/>
    <property type="evidence" value="ECO:0007669"/>
    <property type="project" value="UniProtKB-KW"/>
</dbReference>
<protein>
    <recommendedName>
        <fullName evidence="12">Peptidase M1 leukotriene A4 hydrolase/aminopeptidase C-terminal domain-containing protein</fullName>
    </recommendedName>
</protein>
<keyword evidence="7 11" id="KW-0862">Zinc</keyword>
<comment type="caution">
    <text evidence="13">The sequence shown here is derived from an EMBL/GenBank/DDBJ whole genome shotgun (WGS) entry which is preliminary data.</text>
</comment>
<dbReference type="InterPro" id="IPR001930">
    <property type="entry name" value="Peptidase_M1"/>
</dbReference>
<evidence type="ECO:0000256" key="3">
    <source>
        <dbReference type="ARBA" id="ARBA00022490"/>
    </source>
</evidence>
<dbReference type="GO" id="GO:0005829">
    <property type="term" value="C:cytosol"/>
    <property type="evidence" value="ECO:0007669"/>
    <property type="project" value="TreeGrafter"/>
</dbReference>
<evidence type="ECO:0000313" key="13">
    <source>
        <dbReference type="EMBL" id="PPQ97668.1"/>
    </source>
</evidence>
<evidence type="ECO:0000256" key="9">
    <source>
        <dbReference type="PIRSR" id="PIRSR634015-1"/>
    </source>
</evidence>
<dbReference type="FunFam" id="2.60.40.1730:FF:000004">
    <property type="entry name" value="Leukotriene A(4) hydrolase"/>
    <property type="match status" value="1"/>
</dbReference>
<feature type="binding site" evidence="10">
    <location>
        <begin position="595"/>
        <end position="597"/>
    </location>
    <ligand>
        <name>a peptide</name>
        <dbReference type="ChEBI" id="CHEBI:60466"/>
    </ligand>
</feature>
<dbReference type="Proteomes" id="UP000284706">
    <property type="component" value="Unassembled WGS sequence"/>
</dbReference>
<comment type="subcellular location">
    <subcellularLocation>
        <location evidence="1">Cytoplasm</location>
    </subcellularLocation>
</comment>
<dbReference type="FunFam" id="3.30.2010.30:FF:000001">
    <property type="entry name" value="Leukotriene A(4) hydrolase"/>
    <property type="match status" value="1"/>
</dbReference>
<dbReference type="InterPro" id="IPR049980">
    <property type="entry name" value="LTA4H_cat"/>
</dbReference>
<dbReference type="InterPro" id="IPR027268">
    <property type="entry name" value="Peptidase_M4/M1_CTD_sf"/>
</dbReference>
<evidence type="ECO:0000256" key="1">
    <source>
        <dbReference type="ARBA" id="ARBA00004496"/>
    </source>
</evidence>
<gene>
    <name evidence="13" type="ORF">CVT26_002480</name>
</gene>
<accession>A0A409Y3V7</accession>
<dbReference type="FunFam" id="1.10.390.10:FF:000003">
    <property type="entry name" value="Leukotriene A(4) hydrolase"/>
    <property type="match status" value="1"/>
</dbReference>
<feature type="binding site" evidence="11">
    <location>
        <position position="311"/>
    </location>
    <ligand>
        <name>Zn(2+)</name>
        <dbReference type="ChEBI" id="CHEBI:29105"/>
        <note>catalytic</note>
    </ligand>
</feature>
<dbReference type="FunCoup" id="A0A409Y3V7">
    <property type="interactions" value="544"/>
</dbReference>